<keyword evidence="1" id="KW-0175">Coiled coil</keyword>
<comment type="caution">
    <text evidence="2">The sequence shown here is derived from an EMBL/GenBank/DDBJ whole genome shotgun (WGS) entry which is preliminary data.</text>
</comment>
<protein>
    <submittedName>
        <fullName evidence="2">Uncharacterized protein</fullName>
    </submittedName>
</protein>
<name>A0AAD5UFF7_9FUNG</name>
<feature type="coiled-coil region" evidence="1">
    <location>
        <begin position="187"/>
        <end position="252"/>
    </location>
</feature>
<evidence type="ECO:0000313" key="3">
    <source>
        <dbReference type="Proteomes" id="UP001210925"/>
    </source>
</evidence>
<dbReference type="Proteomes" id="UP001210925">
    <property type="component" value="Unassembled WGS sequence"/>
</dbReference>
<accession>A0AAD5UFF7</accession>
<evidence type="ECO:0000256" key="1">
    <source>
        <dbReference type="SAM" id="Coils"/>
    </source>
</evidence>
<proteinExistence type="predicted"/>
<organism evidence="2 3">
    <name type="scientific">Boothiomyces macroporosus</name>
    <dbReference type="NCBI Taxonomy" id="261099"/>
    <lineage>
        <taxon>Eukaryota</taxon>
        <taxon>Fungi</taxon>
        <taxon>Fungi incertae sedis</taxon>
        <taxon>Chytridiomycota</taxon>
        <taxon>Chytridiomycota incertae sedis</taxon>
        <taxon>Chytridiomycetes</taxon>
        <taxon>Rhizophydiales</taxon>
        <taxon>Terramycetaceae</taxon>
        <taxon>Boothiomyces</taxon>
    </lineage>
</organism>
<sequence>MSLPATLPMSSNPASLNNLYCTVILTIDISQTTLTAEHSDLSNDRPEFNHTLSFAEMSSSTKVESPHPIEYKSQDFHYKEHENFNHYIPESRSIKEHNSTPLLFHDYHQSSIQYNERQANIISIISGYENFIAKLQYQHQTELNRILEEKKSINEKLAHLEYANIMRPHPVIRQDHGLIRPVPIKSTEKHEGTIARLTLENEELKSNLQRLHYISGLWEKYMNNLRVLKSDNDNLTVSLEKKQEIIKDLRHKLSVLVMVNGELEARITTEPVQQPRETMKPRWRFIEFFSKIFKK</sequence>
<dbReference type="EMBL" id="JADGKB010000090">
    <property type="protein sequence ID" value="KAJ3254217.1"/>
    <property type="molecule type" value="Genomic_DNA"/>
</dbReference>
<keyword evidence="3" id="KW-1185">Reference proteome</keyword>
<dbReference type="AlphaFoldDB" id="A0AAD5UFF7"/>
<gene>
    <name evidence="2" type="ORF">HK103_007462</name>
</gene>
<reference evidence="2" key="1">
    <citation type="submission" date="2020-05" db="EMBL/GenBank/DDBJ databases">
        <title>Phylogenomic resolution of chytrid fungi.</title>
        <authorList>
            <person name="Stajich J.E."/>
            <person name="Amses K."/>
            <person name="Simmons R."/>
            <person name="Seto K."/>
            <person name="Myers J."/>
            <person name="Bonds A."/>
            <person name="Quandt C.A."/>
            <person name="Barry K."/>
            <person name="Liu P."/>
            <person name="Grigoriev I."/>
            <person name="Longcore J.E."/>
            <person name="James T.Y."/>
        </authorList>
    </citation>
    <scope>NUCLEOTIDE SEQUENCE</scope>
    <source>
        <strain evidence="2">PLAUS21</strain>
    </source>
</reference>
<evidence type="ECO:0000313" key="2">
    <source>
        <dbReference type="EMBL" id="KAJ3254217.1"/>
    </source>
</evidence>